<feature type="compositionally biased region" description="Polar residues" evidence="1">
    <location>
        <begin position="318"/>
        <end position="329"/>
    </location>
</feature>
<organism evidence="2 3">
    <name type="scientific">Symbiodinium necroappetens</name>
    <dbReference type="NCBI Taxonomy" id="1628268"/>
    <lineage>
        <taxon>Eukaryota</taxon>
        <taxon>Sar</taxon>
        <taxon>Alveolata</taxon>
        <taxon>Dinophyceae</taxon>
        <taxon>Suessiales</taxon>
        <taxon>Symbiodiniaceae</taxon>
        <taxon>Symbiodinium</taxon>
    </lineage>
</organism>
<keyword evidence="3" id="KW-1185">Reference proteome</keyword>
<gene>
    <name evidence="2" type="primary">Aats-arg</name>
    <name evidence="2" type="ORF">SNEC2469_LOCUS18116</name>
</gene>
<feature type="region of interest" description="Disordered" evidence="1">
    <location>
        <begin position="284"/>
        <end position="329"/>
    </location>
</feature>
<feature type="non-terminal residue" evidence="2">
    <location>
        <position position="1"/>
    </location>
</feature>
<evidence type="ECO:0000313" key="2">
    <source>
        <dbReference type="EMBL" id="CAE7641423.1"/>
    </source>
</evidence>
<reference evidence="2" key="1">
    <citation type="submission" date="2021-02" db="EMBL/GenBank/DDBJ databases">
        <authorList>
            <person name="Dougan E. K."/>
            <person name="Rhodes N."/>
            <person name="Thang M."/>
            <person name="Chan C."/>
        </authorList>
    </citation>
    <scope>NUCLEOTIDE SEQUENCE</scope>
</reference>
<feature type="compositionally biased region" description="Basic and acidic residues" evidence="1">
    <location>
        <begin position="47"/>
        <end position="63"/>
    </location>
</feature>
<dbReference type="Proteomes" id="UP000601435">
    <property type="component" value="Unassembled WGS sequence"/>
</dbReference>
<sequence length="329" mass="35763">VLMRLRAEKRLQLLQEALNEAGVFDKPSCKAWVEAENKAAASGTLVKAEKAPQKPVKGADNKTEGTLPSVHIPKDFVLPFQTPTRTSGFSAEERQPVEVTQLDNFEEFVPAELNTRLDFKVLDYQQHQVPPASGYMQPNTDRERLSAALEESLVLGQRGDELDGAEMPVSMPDSCLLPPVHDALSLLIPSTECRTFVAYADSAECDPEHGLAEKPDLLEPLDVVSLLPSSIMSLESLWLESYRAPREVTDPFQHGDPFCPSFAEAGGVLGPSLGADLGGQRLSYKPVGGFDKDLPSDTDDDEQPELQVPPPGKDLQSKAISSLASGQDM</sequence>
<comment type="caution">
    <text evidence="2">The sequence shown here is derived from an EMBL/GenBank/DDBJ whole genome shotgun (WGS) entry which is preliminary data.</text>
</comment>
<dbReference type="AlphaFoldDB" id="A0A812VT75"/>
<evidence type="ECO:0000256" key="1">
    <source>
        <dbReference type="SAM" id="MobiDB-lite"/>
    </source>
</evidence>
<evidence type="ECO:0000313" key="3">
    <source>
        <dbReference type="Proteomes" id="UP000601435"/>
    </source>
</evidence>
<feature type="region of interest" description="Disordered" evidence="1">
    <location>
        <begin position="42"/>
        <end position="68"/>
    </location>
</feature>
<dbReference type="EMBL" id="CAJNJA010030298">
    <property type="protein sequence ID" value="CAE7641423.1"/>
    <property type="molecule type" value="Genomic_DNA"/>
</dbReference>
<dbReference type="OrthoDB" id="5538672at2759"/>
<name>A0A812VT75_9DINO</name>
<accession>A0A812VT75</accession>
<protein>
    <submittedName>
        <fullName evidence="2">Aats-arg protein</fullName>
    </submittedName>
</protein>
<proteinExistence type="predicted"/>